<accession>A0A498Q201</accession>
<feature type="compositionally biased region" description="Basic and acidic residues" evidence="1">
    <location>
        <begin position="170"/>
        <end position="180"/>
    </location>
</feature>
<reference evidence="2 3" key="1">
    <citation type="submission" date="2018-09" db="EMBL/GenBank/DDBJ databases">
        <authorList>
            <person name="Tagini F."/>
        </authorList>
    </citation>
    <scope>NUCLEOTIDE SEQUENCE [LARGE SCALE GENOMIC DNA]</scope>
    <source>
        <strain evidence="2 3">MK136</strain>
    </source>
</reference>
<organism evidence="2 3">
    <name type="scientific">Mycobacterium attenuatum</name>
    <dbReference type="NCBI Taxonomy" id="2341086"/>
    <lineage>
        <taxon>Bacteria</taxon>
        <taxon>Bacillati</taxon>
        <taxon>Actinomycetota</taxon>
        <taxon>Actinomycetes</taxon>
        <taxon>Mycobacteriales</taxon>
        <taxon>Mycobacteriaceae</taxon>
        <taxon>Mycobacterium</taxon>
    </lineage>
</organism>
<name>A0A498Q201_9MYCO</name>
<protein>
    <submittedName>
        <fullName evidence="2">Uncharacterized protein</fullName>
    </submittedName>
</protein>
<dbReference type="AlphaFoldDB" id="A0A498Q201"/>
<dbReference type="EMBL" id="UPHP01000059">
    <property type="protein sequence ID" value="VBA38633.1"/>
    <property type="molecule type" value="Genomic_DNA"/>
</dbReference>
<feature type="region of interest" description="Disordered" evidence="1">
    <location>
        <begin position="153"/>
        <end position="248"/>
    </location>
</feature>
<evidence type="ECO:0000256" key="1">
    <source>
        <dbReference type="SAM" id="MobiDB-lite"/>
    </source>
</evidence>
<sequence>MWTASLFAFGSGARSRAGRFPRGAIPLLLLRQAPNRRFRPACHTATSRPRAQRKRPYESVASAIQLYCRSKVMPGQPHAQEPVEIWPLPSGERIVTEDWTAGRSLVTCAHQPRGGLVLSFHDGPKHRRLSKFGLGPSASSGLGRNRSMVTVAMRRPPRSDTAWAESATVRFDERPDDRSGKNVTPADPPNRVARSTPAFYGQQLHLDPVRRREPAPNHSEGGHRIGAAVRDRQRSEQPRRGYRASRRS</sequence>
<gene>
    <name evidence="2" type="ORF">LAUMK136_02564</name>
</gene>
<proteinExistence type="predicted"/>
<evidence type="ECO:0000313" key="3">
    <source>
        <dbReference type="Proteomes" id="UP000273307"/>
    </source>
</evidence>
<feature type="compositionally biased region" description="Basic and acidic residues" evidence="1">
    <location>
        <begin position="207"/>
        <end position="239"/>
    </location>
</feature>
<keyword evidence="3" id="KW-1185">Reference proteome</keyword>
<dbReference type="Proteomes" id="UP000273307">
    <property type="component" value="Unassembled WGS sequence"/>
</dbReference>
<evidence type="ECO:0000313" key="2">
    <source>
        <dbReference type="EMBL" id="VBA38633.1"/>
    </source>
</evidence>